<keyword evidence="3" id="KW-1185">Reference proteome</keyword>
<name>K9AG18_9STAP</name>
<accession>K9AG18</accession>
<feature type="transmembrane region" description="Helical" evidence="1">
    <location>
        <begin position="7"/>
        <end position="24"/>
    </location>
</feature>
<keyword evidence="1" id="KW-1133">Transmembrane helix</keyword>
<organism evidence="2 3">
    <name type="scientific">Staphylococcus massiliensis S46</name>
    <dbReference type="NCBI Taxonomy" id="1229783"/>
    <lineage>
        <taxon>Bacteria</taxon>
        <taxon>Bacillati</taxon>
        <taxon>Bacillota</taxon>
        <taxon>Bacilli</taxon>
        <taxon>Bacillales</taxon>
        <taxon>Staphylococcaceae</taxon>
        <taxon>Staphylococcus</taxon>
    </lineage>
</organism>
<evidence type="ECO:0000313" key="2">
    <source>
        <dbReference type="EMBL" id="EKU45036.1"/>
    </source>
</evidence>
<dbReference type="AlphaFoldDB" id="K9AG18"/>
<dbReference type="OrthoDB" id="2408438at2"/>
<gene>
    <name evidence="2" type="ORF">C273_11767</name>
</gene>
<reference evidence="2 3" key="1">
    <citation type="journal article" date="2013" name="Genome Announc.">
        <title>Genome Sequence of Staphylococcus massiliensis Strain S46, Isolated from the Surface of Healthy Human Skin.</title>
        <authorList>
            <person name="Srivastav R."/>
            <person name="Singh A."/>
            <person name="Jangir P.K."/>
            <person name="Kumari C."/>
            <person name="Muduli S."/>
            <person name="Sharma R."/>
        </authorList>
    </citation>
    <scope>NUCLEOTIDE SEQUENCE [LARGE SCALE GENOMIC DNA]</scope>
    <source>
        <strain evidence="2 3">S46</strain>
    </source>
</reference>
<dbReference type="Proteomes" id="UP000009885">
    <property type="component" value="Unassembled WGS sequence"/>
</dbReference>
<proteinExistence type="predicted"/>
<comment type="caution">
    <text evidence="2">The sequence shown here is derived from an EMBL/GenBank/DDBJ whole genome shotgun (WGS) entry which is preliminary data.</text>
</comment>
<dbReference type="eggNOG" id="ENOG5030GEI">
    <property type="taxonomic scope" value="Bacteria"/>
</dbReference>
<evidence type="ECO:0000313" key="3">
    <source>
        <dbReference type="Proteomes" id="UP000009885"/>
    </source>
</evidence>
<sequence>MKLNSRYLKVFILYIISMLVSNIFASHKSLYKTLLQGVLGYSVFALGLKYL</sequence>
<dbReference type="EMBL" id="AMSQ01000048">
    <property type="protein sequence ID" value="EKU45036.1"/>
    <property type="molecule type" value="Genomic_DNA"/>
</dbReference>
<dbReference type="RefSeq" id="WP_009385716.1">
    <property type="nucleotide sequence ID" value="NZ_AMSQ01000048.1"/>
</dbReference>
<evidence type="ECO:0000256" key="1">
    <source>
        <dbReference type="SAM" id="Phobius"/>
    </source>
</evidence>
<feature type="non-terminal residue" evidence="2">
    <location>
        <position position="51"/>
    </location>
</feature>
<keyword evidence="1" id="KW-0472">Membrane</keyword>
<protein>
    <submittedName>
        <fullName evidence="2">Uncharacterized protein</fullName>
    </submittedName>
</protein>
<keyword evidence="1" id="KW-0812">Transmembrane</keyword>